<dbReference type="Gene3D" id="3.30.450.80">
    <property type="entry name" value="Transcription factor LuxR-like, autoinducer-binding domain"/>
    <property type="match status" value="1"/>
</dbReference>
<feature type="domain" description="Transcription factor LuxR-like autoinducer-binding" evidence="4">
    <location>
        <begin position="18"/>
        <end position="168"/>
    </location>
</feature>
<dbReference type="InterPro" id="IPR005143">
    <property type="entry name" value="TF_LuxR_autoind-bd_dom"/>
</dbReference>
<dbReference type="SUPFAM" id="SSF75516">
    <property type="entry name" value="Pheromone-binding domain of LuxR-like quorum-sensing transcription factors"/>
    <property type="match status" value="1"/>
</dbReference>
<protein>
    <submittedName>
        <fullName evidence="5">Autoinducer binding domain-containing protein</fullName>
    </submittedName>
</protein>
<evidence type="ECO:0000256" key="2">
    <source>
        <dbReference type="ARBA" id="ARBA00023125"/>
    </source>
</evidence>
<dbReference type="Pfam" id="PF03472">
    <property type="entry name" value="Autoind_bind"/>
    <property type="match status" value="1"/>
</dbReference>
<keyword evidence="2" id="KW-0238">DNA-binding</keyword>
<evidence type="ECO:0000313" key="6">
    <source>
        <dbReference type="Proteomes" id="UP001054801"/>
    </source>
</evidence>
<evidence type="ECO:0000256" key="3">
    <source>
        <dbReference type="ARBA" id="ARBA00023163"/>
    </source>
</evidence>
<keyword evidence="6" id="KW-1185">Reference proteome</keyword>
<dbReference type="Proteomes" id="UP001054801">
    <property type="component" value="Chromosome"/>
</dbReference>
<gene>
    <name evidence="5" type="ORF">L2Y54_04070</name>
</gene>
<proteinExistence type="predicted"/>
<keyword evidence="3" id="KW-0804">Transcription</keyword>
<reference evidence="5" key="1">
    <citation type="journal article" date="2022" name="Microorganisms">
        <title>Two New Species of Filamentous Sulfur Bacteria of the Genus Thiothrix, Thiothrix winogradskyi sp. nov. and 'Candidatus Thiothrix sulfatifontis' sp. nov.</title>
        <authorList>
            <person name="Ravin N.V."/>
            <person name="Rossetti S."/>
            <person name="Beletsky A.V."/>
            <person name="Kadnikov V.V."/>
            <person name="Rudenko T.S."/>
            <person name="Smolyakov D.D."/>
            <person name="Moskvitina M.I."/>
            <person name="Gureeva M.V."/>
            <person name="Mardanov A.V."/>
            <person name="Grabovich M.Y."/>
        </authorList>
    </citation>
    <scope>NUCLEOTIDE SEQUENCE</scope>
    <source>
        <strain evidence="5">CT3</strain>
    </source>
</reference>
<evidence type="ECO:0000256" key="1">
    <source>
        <dbReference type="ARBA" id="ARBA00023015"/>
    </source>
</evidence>
<dbReference type="InterPro" id="IPR036693">
    <property type="entry name" value="TF_LuxR_autoind-bd_dom_sf"/>
</dbReference>
<dbReference type="RefSeq" id="WP_236499988.1">
    <property type="nucleotide sequence ID" value="NZ_CP091244.1"/>
</dbReference>
<organism evidence="5 6">
    <name type="scientific">Thiothrix winogradskyi</name>
    <dbReference type="NCBI Taxonomy" id="96472"/>
    <lineage>
        <taxon>Bacteria</taxon>
        <taxon>Pseudomonadati</taxon>
        <taxon>Pseudomonadota</taxon>
        <taxon>Gammaproteobacteria</taxon>
        <taxon>Thiotrichales</taxon>
        <taxon>Thiotrichaceae</taxon>
        <taxon>Thiothrix</taxon>
    </lineage>
</organism>
<sequence>MTEPTHSPTPCSTLFGETFANLTETITDLGFDGVLYSFYPKPMYLSKDVQPVLHYSDSFAPFVAHYLENNYGNRDFVLRLALQDWKKPIDWWEEINAGHVTPTERAVTEDARQNFGIQHGLFVPALRGTFAIAGISVINKDANLAHFLKLKKTHLARLSTIASDYHASVINSKESLRFFIQPLLESLNATQKTVLKHVLTGRPMKSIPHTSGITPRYAEKVLVGIRQEFGNITTHELLYILGMVNMHEYL</sequence>
<dbReference type="EMBL" id="CP091244">
    <property type="protein sequence ID" value="UJS25225.1"/>
    <property type="molecule type" value="Genomic_DNA"/>
</dbReference>
<evidence type="ECO:0000259" key="4">
    <source>
        <dbReference type="Pfam" id="PF03472"/>
    </source>
</evidence>
<keyword evidence="1" id="KW-0805">Transcription regulation</keyword>
<evidence type="ECO:0000313" key="5">
    <source>
        <dbReference type="EMBL" id="UJS25225.1"/>
    </source>
</evidence>
<accession>A0ABY3T1K1</accession>
<name>A0ABY3T1K1_9GAMM</name>